<protein>
    <submittedName>
        <fullName evidence="1">Uncharacterized protein</fullName>
    </submittedName>
</protein>
<accession>A0A7J7NDD5</accession>
<evidence type="ECO:0000313" key="1">
    <source>
        <dbReference type="EMBL" id="KAF6164992.1"/>
    </source>
</evidence>
<organism evidence="1 2">
    <name type="scientific">Kingdonia uniflora</name>
    <dbReference type="NCBI Taxonomy" id="39325"/>
    <lineage>
        <taxon>Eukaryota</taxon>
        <taxon>Viridiplantae</taxon>
        <taxon>Streptophyta</taxon>
        <taxon>Embryophyta</taxon>
        <taxon>Tracheophyta</taxon>
        <taxon>Spermatophyta</taxon>
        <taxon>Magnoliopsida</taxon>
        <taxon>Ranunculales</taxon>
        <taxon>Circaeasteraceae</taxon>
        <taxon>Kingdonia</taxon>
    </lineage>
</organism>
<dbReference type="Proteomes" id="UP000541444">
    <property type="component" value="Unassembled WGS sequence"/>
</dbReference>
<gene>
    <name evidence="1" type="ORF">GIB67_005361</name>
</gene>
<keyword evidence="2" id="KW-1185">Reference proteome</keyword>
<sequence length="67" mass="7836">MRRARSQNSKTHYHYVSCRSSPYPSSRSLESLLTQIQFTHPHFVSLLLYFRGYFSTPTPSVTPRLCI</sequence>
<name>A0A7J7NDD5_9MAGN</name>
<reference evidence="1 2" key="1">
    <citation type="journal article" date="2020" name="IScience">
        <title>Genome Sequencing of the Endangered Kingdonia uniflora (Circaeasteraceae, Ranunculales) Reveals Potential Mechanisms of Evolutionary Specialization.</title>
        <authorList>
            <person name="Sun Y."/>
            <person name="Deng T."/>
            <person name="Zhang A."/>
            <person name="Moore M.J."/>
            <person name="Landis J.B."/>
            <person name="Lin N."/>
            <person name="Zhang H."/>
            <person name="Zhang X."/>
            <person name="Huang J."/>
            <person name="Zhang X."/>
            <person name="Sun H."/>
            <person name="Wang H."/>
        </authorList>
    </citation>
    <scope>NUCLEOTIDE SEQUENCE [LARGE SCALE GENOMIC DNA]</scope>
    <source>
        <strain evidence="1">TB1705</strain>
        <tissue evidence="1">Leaf</tissue>
    </source>
</reference>
<evidence type="ECO:0000313" key="2">
    <source>
        <dbReference type="Proteomes" id="UP000541444"/>
    </source>
</evidence>
<dbReference type="EMBL" id="JACGCM010000868">
    <property type="protein sequence ID" value="KAF6164992.1"/>
    <property type="molecule type" value="Genomic_DNA"/>
</dbReference>
<proteinExistence type="predicted"/>
<dbReference type="AlphaFoldDB" id="A0A7J7NDD5"/>
<comment type="caution">
    <text evidence="1">The sequence shown here is derived from an EMBL/GenBank/DDBJ whole genome shotgun (WGS) entry which is preliminary data.</text>
</comment>